<evidence type="ECO:0000259" key="5">
    <source>
        <dbReference type="PROSITE" id="PS50975"/>
    </source>
</evidence>
<feature type="domain" description="ATP-grasp" evidence="5">
    <location>
        <begin position="130"/>
        <end position="322"/>
    </location>
</feature>
<dbReference type="EMBL" id="JBHSBU010000001">
    <property type="protein sequence ID" value="MFC4160862.1"/>
    <property type="molecule type" value="Genomic_DNA"/>
</dbReference>
<reference evidence="7" key="1">
    <citation type="journal article" date="2019" name="Int. J. Syst. Evol. Microbiol.">
        <title>The Global Catalogue of Microorganisms (GCM) 10K type strain sequencing project: providing services to taxonomists for standard genome sequencing and annotation.</title>
        <authorList>
            <consortium name="The Broad Institute Genomics Platform"/>
            <consortium name="The Broad Institute Genome Sequencing Center for Infectious Disease"/>
            <person name="Wu L."/>
            <person name="Ma J."/>
        </authorList>
    </citation>
    <scope>NUCLEOTIDE SEQUENCE [LARGE SCALE GENOMIC DNA]</scope>
    <source>
        <strain evidence="7">LMG 29894</strain>
    </source>
</reference>
<accession>A0ABV8MRM9</accession>
<gene>
    <name evidence="6" type="ORF">ACFOW7_16100</name>
</gene>
<evidence type="ECO:0000313" key="7">
    <source>
        <dbReference type="Proteomes" id="UP001595791"/>
    </source>
</evidence>
<dbReference type="PANTHER" id="PTHR43585">
    <property type="entry name" value="FUMIPYRROLE BIOSYNTHESIS PROTEIN C"/>
    <property type="match status" value="1"/>
</dbReference>
<dbReference type="SUPFAM" id="SSF56059">
    <property type="entry name" value="Glutathione synthetase ATP-binding domain-like"/>
    <property type="match status" value="1"/>
</dbReference>
<protein>
    <submittedName>
        <fullName evidence="6">ATP-grasp domain-containing protein</fullName>
    </submittedName>
</protein>
<dbReference type="Gene3D" id="3.30.1490.20">
    <property type="entry name" value="ATP-grasp fold, A domain"/>
    <property type="match status" value="1"/>
</dbReference>
<dbReference type="InterPro" id="IPR011761">
    <property type="entry name" value="ATP-grasp"/>
</dbReference>
<dbReference type="Pfam" id="PF13535">
    <property type="entry name" value="ATP-grasp_4"/>
    <property type="match status" value="1"/>
</dbReference>
<sequence length="431" mass="47332">MRRDKPPSRVFYGKCLRRKQMNNKRLFMVGGWTDLYKKIKEVGFHLTVSQNKEDITTEDVRIIDQLLTETRAAPEVVELAAAMHALRPFDAVVSFQEQGVMNAAIIGDRLGIAANPLEPVVLTRNKGSMRAHMAKAGLPSIPFKVVKNAEEVRAFAEEVGYPIILKPLEGLGSHHINKLYDGSLAAKAFAEIKADYPDTDPIAEKYMVGPEVSVEAISWNGKHQILAVTDKITTGEPYFVETGHTMPSRLPAETVAAIRKVTEDFLISIGHQHGPSHTEIIITDKGPIIVESHTRAGGDRISEMVKLTYGVDVFEHMLLGLLGADNQVEPTPPAGAAIRYLSLPPGEIVDIVGLEELRQSEGVVRVDFRFKVGDSVKAFTQSIERHGYVLATGKDATEAAQRAEGAIKKLQVVIRRSESETTKSEAEVLTA</sequence>
<dbReference type="InterPro" id="IPR040570">
    <property type="entry name" value="LAL_C2"/>
</dbReference>
<evidence type="ECO:0000256" key="3">
    <source>
        <dbReference type="ARBA" id="ARBA00022840"/>
    </source>
</evidence>
<keyword evidence="3 4" id="KW-0067">ATP-binding</keyword>
<evidence type="ECO:0000256" key="2">
    <source>
        <dbReference type="ARBA" id="ARBA00022741"/>
    </source>
</evidence>
<dbReference type="PANTHER" id="PTHR43585:SF2">
    <property type="entry name" value="ATP-GRASP ENZYME FSQD"/>
    <property type="match status" value="1"/>
</dbReference>
<dbReference type="Proteomes" id="UP001595791">
    <property type="component" value="Unassembled WGS sequence"/>
</dbReference>
<dbReference type="Gene3D" id="3.30.470.20">
    <property type="entry name" value="ATP-grasp fold, B domain"/>
    <property type="match status" value="1"/>
</dbReference>
<proteinExistence type="predicted"/>
<dbReference type="PROSITE" id="PS50975">
    <property type="entry name" value="ATP_GRASP"/>
    <property type="match status" value="1"/>
</dbReference>
<dbReference type="Pfam" id="PF18603">
    <property type="entry name" value="LAL_C2"/>
    <property type="match status" value="1"/>
</dbReference>
<keyword evidence="7" id="KW-1185">Reference proteome</keyword>
<evidence type="ECO:0000256" key="4">
    <source>
        <dbReference type="PROSITE-ProRule" id="PRU00409"/>
    </source>
</evidence>
<dbReference type="InterPro" id="IPR052032">
    <property type="entry name" value="ATP-dep_AA_Ligase"/>
</dbReference>
<evidence type="ECO:0000313" key="6">
    <source>
        <dbReference type="EMBL" id="MFC4160862.1"/>
    </source>
</evidence>
<dbReference type="Gene3D" id="3.40.50.20">
    <property type="match status" value="1"/>
</dbReference>
<evidence type="ECO:0000256" key="1">
    <source>
        <dbReference type="ARBA" id="ARBA00022598"/>
    </source>
</evidence>
<comment type="caution">
    <text evidence="6">The sequence shown here is derived from an EMBL/GenBank/DDBJ whole genome shotgun (WGS) entry which is preliminary data.</text>
</comment>
<dbReference type="RefSeq" id="WP_378166149.1">
    <property type="nucleotide sequence ID" value="NZ_JBHSBU010000001.1"/>
</dbReference>
<dbReference type="InterPro" id="IPR013815">
    <property type="entry name" value="ATP_grasp_subdomain_1"/>
</dbReference>
<keyword evidence="2 4" id="KW-0547">Nucleotide-binding</keyword>
<keyword evidence="1" id="KW-0436">Ligase</keyword>
<organism evidence="6 7">
    <name type="scientific">Chitinimonas lacunae</name>
    <dbReference type="NCBI Taxonomy" id="1963018"/>
    <lineage>
        <taxon>Bacteria</taxon>
        <taxon>Pseudomonadati</taxon>
        <taxon>Pseudomonadota</taxon>
        <taxon>Betaproteobacteria</taxon>
        <taxon>Neisseriales</taxon>
        <taxon>Chitinibacteraceae</taxon>
        <taxon>Chitinimonas</taxon>
    </lineage>
</organism>
<name>A0ABV8MRM9_9NEIS</name>